<organism evidence="1 2">
    <name type="scientific">Niveibacterium umoris</name>
    <dbReference type="NCBI Taxonomy" id="1193620"/>
    <lineage>
        <taxon>Bacteria</taxon>
        <taxon>Pseudomonadati</taxon>
        <taxon>Pseudomonadota</taxon>
        <taxon>Betaproteobacteria</taxon>
        <taxon>Rhodocyclales</taxon>
        <taxon>Rhodocyclaceae</taxon>
        <taxon>Niveibacterium</taxon>
    </lineage>
</organism>
<dbReference type="AlphaFoldDB" id="A0A840BKT1"/>
<gene>
    <name evidence="1" type="ORF">GGR36_002352</name>
</gene>
<protein>
    <submittedName>
        <fullName evidence="1">Uncharacterized protein</fullName>
    </submittedName>
</protein>
<name>A0A840BKT1_9RHOO</name>
<reference evidence="1 2" key="1">
    <citation type="submission" date="2020-08" db="EMBL/GenBank/DDBJ databases">
        <title>Genomic Encyclopedia of Type Strains, Phase IV (KMG-IV): sequencing the most valuable type-strain genomes for metagenomic binning, comparative biology and taxonomic classification.</title>
        <authorList>
            <person name="Goeker M."/>
        </authorList>
    </citation>
    <scope>NUCLEOTIDE SEQUENCE [LARGE SCALE GENOMIC DNA]</scope>
    <source>
        <strain evidence="1 2">DSM 106739</strain>
    </source>
</reference>
<sequence>MSNHALEVFEVSDGFVRVFAGVYAENDGFFAEIHEQRDGAIRRLDKSDIMPSREIAEAWVQSRSWFKNNVA</sequence>
<accession>A0A840BKT1</accession>
<evidence type="ECO:0000313" key="2">
    <source>
        <dbReference type="Proteomes" id="UP000561045"/>
    </source>
</evidence>
<keyword evidence="2" id="KW-1185">Reference proteome</keyword>
<dbReference type="EMBL" id="JACIET010000001">
    <property type="protein sequence ID" value="MBB4013044.1"/>
    <property type="molecule type" value="Genomic_DNA"/>
</dbReference>
<dbReference type="Proteomes" id="UP000561045">
    <property type="component" value="Unassembled WGS sequence"/>
</dbReference>
<dbReference type="RefSeq" id="WP_183634804.1">
    <property type="nucleotide sequence ID" value="NZ_BAABLE010000011.1"/>
</dbReference>
<evidence type="ECO:0000313" key="1">
    <source>
        <dbReference type="EMBL" id="MBB4013044.1"/>
    </source>
</evidence>
<proteinExistence type="predicted"/>
<comment type="caution">
    <text evidence="1">The sequence shown here is derived from an EMBL/GenBank/DDBJ whole genome shotgun (WGS) entry which is preliminary data.</text>
</comment>